<feature type="non-terminal residue" evidence="2">
    <location>
        <position position="240"/>
    </location>
</feature>
<gene>
    <name evidence="2" type="ORF">AVDCRST_MAG12-1486</name>
</gene>
<evidence type="ECO:0000313" key="2">
    <source>
        <dbReference type="EMBL" id="CAA9480779.1"/>
    </source>
</evidence>
<protein>
    <submittedName>
        <fullName evidence="2">Na+/H+ antiporter</fullName>
    </submittedName>
</protein>
<feature type="compositionally biased region" description="Gly residues" evidence="1">
    <location>
        <begin position="11"/>
        <end position="24"/>
    </location>
</feature>
<accession>A0A6J4S1T0</accession>
<organism evidence="2">
    <name type="scientific">uncultured Rubrobacteraceae bacterium</name>
    <dbReference type="NCBI Taxonomy" id="349277"/>
    <lineage>
        <taxon>Bacteria</taxon>
        <taxon>Bacillati</taxon>
        <taxon>Actinomycetota</taxon>
        <taxon>Rubrobacteria</taxon>
        <taxon>Rubrobacterales</taxon>
        <taxon>Rubrobacteraceae</taxon>
        <taxon>environmental samples</taxon>
    </lineage>
</organism>
<sequence>GALRARRPLAAGGGGGARARGAGGPHPLPHLPRARGARIGVRARGAGHRAAAGAGAPDLPPAAPLRGGVLLVAAGPQGERAADLAARHRPRRGHGSVGGSGGPLGHRAAVERGVRARRRRLPHRRGRAGHDTAPPGRAAPGHHDRRGREPDQRLDGARLLPFRGARRGPGLFLAVAGGFRVPAHGPRRFPGRPRRGVVDRAGAPAGGRRDGRDHDLPLHGLRRVPAGRGAPALRRDSRRD</sequence>
<proteinExistence type="predicted"/>
<feature type="compositionally biased region" description="Basic and acidic residues" evidence="1">
    <location>
        <begin position="207"/>
        <end position="217"/>
    </location>
</feature>
<feature type="region of interest" description="Disordered" evidence="1">
    <location>
        <begin position="81"/>
        <end position="154"/>
    </location>
</feature>
<dbReference type="AlphaFoldDB" id="A0A6J4S1T0"/>
<feature type="non-terminal residue" evidence="2">
    <location>
        <position position="1"/>
    </location>
</feature>
<feature type="compositionally biased region" description="Gly residues" evidence="1">
    <location>
        <begin position="95"/>
        <end position="104"/>
    </location>
</feature>
<evidence type="ECO:0000256" key="1">
    <source>
        <dbReference type="SAM" id="MobiDB-lite"/>
    </source>
</evidence>
<feature type="region of interest" description="Disordered" evidence="1">
    <location>
        <begin position="1"/>
        <end position="60"/>
    </location>
</feature>
<feature type="region of interest" description="Disordered" evidence="1">
    <location>
        <begin position="184"/>
        <end position="240"/>
    </location>
</feature>
<feature type="compositionally biased region" description="Basic residues" evidence="1">
    <location>
        <begin position="185"/>
        <end position="195"/>
    </location>
</feature>
<dbReference type="EMBL" id="CADCVK010000231">
    <property type="protein sequence ID" value="CAA9480779.1"/>
    <property type="molecule type" value="Genomic_DNA"/>
</dbReference>
<reference evidence="2" key="1">
    <citation type="submission" date="2020-02" db="EMBL/GenBank/DDBJ databases">
        <authorList>
            <person name="Meier V. D."/>
        </authorList>
    </citation>
    <scope>NUCLEOTIDE SEQUENCE</scope>
    <source>
        <strain evidence="2">AVDCRST_MAG12</strain>
    </source>
</reference>
<feature type="compositionally biased region" description="Basic residues" evidence="1">
    <location>
        <begin position="115"/>
        <end position="127"/>
    </location>
</feature>
<feature type="compositionally biased region" description="Low complexity" evidence="1">
    <location>
        <begin position="37"/>
        <end position="57"/>
    </location>
</feature>
<name>A0A6J4S1T0_9ACTN</name>